<dbReference type="Proteomes" id="UP001501666">
    <property type="component" value="Unassembled WGS sequence"/>
</dbReference>
<sequence>MESTPWAFDRPITSPFAQPRGLAGRLAGLFMLLTNEQRELVALIDAGEGDHVLEVGYGPGGLVRVLAKGPSARICGVDPSPDMRDLAGRRHRADRRVDLRIGAADAIGFGDGVFDRVVSVNNVALWPDLGAGLKEFRRVLRPGGRVVIAWHGGSAPGRIARKLTLPEDKLAMIAAALGEHFADVTRHELTTLTVFTGMSV</sequence>
<dbReference type="EMBL" id="BAAATE010000002">
    <property type="protein sequence ID" value="GAA2648118.1"/>
    <property type="molecule type" value="Genomic_DNA"/>
</dbReference>
<dbReference type="CDD" id="cd02440">
    <property type="entry name" value="AdoMet_MTases"/>
    <property type="match status" value="1"/>
</dbReference>
<dbReference type="Gene3D" id="3.40.50.150">
    <property type="entry name" value="Vaccinia Virus protein VP39"/>
    <property type="match status" value="1"/>
</dbReference>
<dbReference type="SUPFAM" id="SSF53335">
    <property type="entry name" value="S-adenosyl-L-methionine-dependent methyltransferases"/>
    <property type="match status" value="1"/>
</dbReference>
<gene>
    <name evidence="2" type="ORF">GCM10010412_012210</name>
</gene>
<comment type="caution">
    <text evidence="2">The sequence shown here is derived from an EMBL/GenBank/DDBJ whole genome shotgun (WGS) entry which is preliminary data.</text>
</comment>
<feature type="domain" description="Methyltransferase type 11" evidence="1">
    <location>
        <begin position="53"/>
        <end position="148"/>
    </location>
</feature>
<dbReference type="InterPro" id="IPR050508">
    <property type="entry name" value="Methyltransf_Superfamily"/>
</dbReference>
<evidence type="ECO:0000313" key="3">
    <source>
        <dbReference type="Proteomes" id="UP001501666"/>
    </source>
</evidence>
<reference evidence="2 3" key="1">
    <citation type="journal article" date="2019" name="Int. J. Syst. Evol. Microbiol.">
        <title>The Global Catalogue of Microorganisms (GCM) 10K type strain sequencing project: providing services to taxonomists for standard genome sequencing and annotation.</title>
        <authorList>
            <consortium name="The Broad Institute Genomics Platform"/>
            <consortium name="The Broad Institute Genome Sequencing Center for Infectious Disease"/>
            <person name="Wu L."/>
            <person name="Ma J."/>
        </authorList>
    </citation>
    <scope>NUCLEOTIDE SEQUENCE [LARGE SCALE GENOMIC DNA]</scope>
    <source>
        <strain evidence="2 3">JCM 6835</strain>
    </source>
</reference>
<dbReference type="PANTHER" id="PTHR42912">
    <property type="entry name" value="METHYLTRANSFERASE"/>
    <property type="match status" value="1"/>
</dbReference>
<dbReference type="InterPro" id="IPR029063">
    <property type="entry name" value="SAM-dependent_MTases_sf"/>
</dbReference>
<proteinExistence type="predicted"/>
<evidence type="ECO:0000313" key="2">
    <source>
        <dbReference type="EMBL" id="GAA2648118.1"/>
    </source>
</evidence>
<protein>
    <recommendedName>
        <fullName evidence="1">Methyltransferase type 11 domain-containing protein</fullName>
    </recommendedName>
</protein>
<dbReference type="Pfam" id="PF08241">
    <property type="entry name" value="Methyltransf_11"/>
    <property type="match status" value="1"/>
</dbReference>
<name>A0ABN3RAW3_9ACTN</name>
<evidence type="ECO:0000259" key="1">
    <source>
        <dbReference type="Pfam" id="PF08241"/>
    </source>
</evidence>
<organism evidence="2 3">
    <name type="scientific">Nonomuraea recticatena</name>
    <dbReference type="NCBI Taxonomy" id="46178"/>
    <lineage>
        <taxon>Bacteria</taxon>
        <taxon>Bacillati</taxon>
        <taxon>Actinomycetota</taxon>
        <taxon>Actinomycetes</taxon>
        <taxon>Streptosporangiales</taxon>
        <taxon>Streptosporangiaceae</taxon>
        <taxon>Nonomuraea</taxon>
    </lineage>
</organism>
<dbReference type="RefSeq" id="WP_346143978.1">
    <property type="nucleotide sequence ID" value="NZ_BAAATE010000002.1"/>
</dbReference>
<keyword evidence="3" id="KW-1185">Reference proteome</keyword>
<dbReference type="InterPro" id="IPR013216">
    <property type="entry name" value="Methyltransf_11"/>
</dbReference>
<accession>A0ABN3RAW3</accession>